<proteinExistence type="predicted"/>
<evidence type="ECO:0000256" key="1">
    <source>
        <dbReference type="SAM" id="MobiDB-lite"/>
    </source>
</evidence>
<evidence type="ECO:0000313" key="3">
    <source>
        <dbReference type="Proteomes" id="UP000006462"/>
    </source>
</evidence>
<dbReference type="EMBL" id="ADFP01000122">
    <property type="protein sequence ID" value="EFB89728.1"/>
    <property type="molecule type" value="Genomic_DNA"/>
</dbReference>
<keyword evidence="3" id="KW-1185">Reference proteome</keyword>
<sequence>MQGAQKKSSAPGERGGTPRLPRRETARYFSPGIFQPWYVV</sequence>
<reference evidence="2 3" key="1">
    <citation type="submission" date="2009-12" db="EMBL/GenBank/DDBJ databases">
        <authorList>
            <person name="Shrivastava S."/>
            <person name="Madupu R."/>
            <person name="Durkin A.S."/>
            <person name="Torralba M."/>
            <person name="Methe B."/>
            <person name="Sutton G.G."/>
            <person name="Strausberg R.L."/>
            <person name="Nelson K.E."/>
        </authorList>
    </citation>
    <scope>NUCLEOTIDE SEQUENCE [LARGE SCALE GENOMIC DNA]</scope>
    <source>
        <strain evidence="2 3">W5455</strain>
    </source>
</reference>
<organism evidence="2 3">
    <name type="scientific">Pyramidobacter piscolens W5455</name>
    <dbReference type="NCBI Taxonomy" id="352165"/>
    <lineage>
        <taxon>Bacteria</taxon>
        <taxon>Thermotogati</taxon>
        <taxon>Synergistota</taxon>
        <taxon>Synergistia</taxon>
        <taxon>Synergistales</taxon>
        <taxon>Dethiosulfovibrionaceae</taxon>
        <taxon>Pyramidobacter</taxon>
    </lineage>
</organism>
<feature type="region of interest" description="Disordered" evidence="1">
    <location>
        <begin position="1"/>
        <end position="27"/>
    </location>
</feature>
<dbReference type="Proteomes" id="UP000006462">
    <property type="component" value="Unassembled WGS sequence"/>
</dbReference>
<protein>
    <submittedName>
        <fullName evidence="2">Uncharacterized protein</fullName>
    </submittedName>
</protein>
<comment type="caution">
    <text evidence="2">The sequence shown here is derived from an EMBL/GenBank/DDBJ whole genome shotgun (WGS) entry which is preliminary data.</text>
</comment>
<evidence type="ECO:0000313" key="2">
    <source>
        <dbReference type="EMBL" id="EFB89728.1"/>
    </source>
</evidence>
<accession>A0ABM9ZSC7</accession>
<gene>
    <name evidence="2" type="ORF">HMPREF7215_1335</name>
</gene>
<name>A0ABM9ZSC7_9BACT</name>